<dbReference type="RefSeq" id="WP_114538972.1">
    <property type="nucleotide sequence ID" value="NZ_DBFWAD010000094.1"/>
</dbReference>
<dbReference type="InterPro" id="IPR002577">
    <property type="entry name" value="HTH_HxlR"/>
</dbReference>
<reference evidence="4 5" key="1">
    <citation type="journal article" date="2018" name="Elife">
        <title>Discovery and characterization of a prevalent human gut bacterial enzyme sufficient for the inactivation of a family of plant toxins.</title>
        <authorList>
            <person name="Koppel N."/>
            <person name="Bisanz J.E."/>
            <person name="Pandelia M.E."/>
            <person name="Turnbaugh P.J."/>
            <person name="Balskus E.P."/>
        </authorList>
    </citation>
    <scope>NUCLEOTIDE SEQUENCE [LARGE SCALE GENOMIC DNA]</scope>
    <source>
        <strain evidence="4 5">OB21 GAM 11</strain>
    </source>
</reference>
<dbReference type="Proteomes" id="UP000253805">
    <property type="component" value="Unassembled WGS sequence"/>
</dbReference>
<dbReference type="Gene3D" id="1.10.10.10">
    <property type="entry name" value="Winged helix-like DNA-binding domain superfamily/Winged helix DNA-binding domain"/>
    <property type="match status" value="1"/>
</dbReference>
<dbReference type="AlphaFoldDB" id="A0A369P9J0"/>
<organism evidence="4 5">
    <name type="scientific">Adlercreutzia equolifaciens subsp. celatus</name>
    <dbReference type="NCBI Taxonomy" id="394340"/>
    <lineage>
        <taxon>Bacteria</taxon>
        <taxon>Bacillati</taxon>
        <taxon>Actinomycetota</taxon>
        <taxon>Coriobacteriia</taxon>
        <taxon>Eggerthellales</taxon>
        <taxon>Eggerthellaceae</taxon>
        <taxon>Adlercreutzia</taxon>
    </lineage>
</organism>
<dbReference type="PANTHER" id="PTHR33204">
    <property type="entry name" value="TRANSCRIPTIONAL REGULATOR, MARR FAMILY"/>
    <property type="match status" value="1"/>
</dbReference>
<keyword evidence="1" id="KW-0805">Transcription regulation</keyword>
<dbReference type="PROSITE" id="PS51118">
    <property type="entry name" value="HTH_HXLR"/>
    <property type="match status" value="1"/>
</dbReference>
<keyword evidence="3" id="KW-0804">Transcription</keyword>
<dbReference type="EMBL" id="PPUT01000022">
    <property type="protein sequence ID" value="RDC43111.1"/>
    <property type="molecule type" value="Genomic_DNA"/>
</dbReference>
<dbReference type="PANTHER" id="PTHR33204:SF37">
    <property type="entry name" value="HTH-TYPE TRANSCRIPTIONAL REGULATOR YODB"/>
    <property type="match status" value="1"/>
</dbReference>
<keyword evidence="2" id="KW-0238">DNA-binding</keyword>
<dbReference type="InterPro" id="IPR036390">
    <property type="entry name" value="WH_DNA-bd_sf"/>
</dbReference>
<proteinExistence type="predicted"/>
<dbReference type="GO" id="GO:0003677">
    <property type="term" value="F:DNA binding"/>
    <property type="evidence" value="ECO:0007669"/>
    <property type="project" value="UniProtKB-KW"/>
</dbReference>
<accession>A0A369P9J0</accession>
<dbReference type="Pfam" id="PF01638">
    <property type="entry name" value="HxlR"/>
    <property type="match status" value="1"/>
</dbReference>
<evidence type="ECO:0000256" key="2">
    <source>
        <dbReference type="ARBA" id="ARBA00023125"/>
    </source>
</evidence>
<gene>
    <name evidence="4" type="ORF">C1850_08485</name>
</gene>
<evidence type="ECO:0000256" key="1">
    <source>
        <dbReference type="ARBA" id="ARBA00023015"/>
    </source>
</evidence>
<sequence length="179" mass="19989">MTTPSAHSLPRCPVEVTLSLISSRWVVLILRELIYGTRRFGQIRKALGGVSTKVLTQNLRTMEENGLLTRETFAEVPPRVEYTLTALGQSLRPVLLSMVEWGSQYARLHEHRSSVRCDTGEVLIVRRKDDAYVALNEEGDEVARVVPTDATWEAEINNSYRTHVDGAALIAAAEVLTQD</sequence>
<comment type="caution">
    <text evidence="4">The sequence shown here is derived from an EMBL/GenBank/DDBJ whole genome shotgun (WGS) entry which is preliminary data.</text>
</comment>
<name>A0A369P9J0_9ACTN</name>
<evidence type="ECO:0000313" key="4">
    <source>
        <dbReference type="EMBL" id="RDC43111.1"/>
    </source>
</evidence>
<evidence type="ECO:0000313" key="5">
    <source>
        <dbReference type="Proteomes" id="UP000253805"/>
    </source>
</evidence>
<evidence type="ECO:0000256" key="3">
    <source>
        <dbReference type="ARBA" id="ARBA00023163"/>
    </source>
</evidence>
<dbReference type="InterPro" id="IPR036388">
    <property type="entry name" value="WH-like_DNA-bd_sf"/>
</dbReference>
<protein>
    <submittedName>
        <fullName evidence="4">Uncharacterized protein</fullName>
    </submittedName>
</protein>
<dbReference type="SUPFAM" id="SSF46785">
    <property type="entry name" value="Winged helix' DNA-binding domain"/>
    <property type="match status" value="1"/>
</dbReference>